<dbReference type="InterPro" id="IPR000415">
    <property type="entry name" value="Nitroreductase-like"/>
</dbReference>
<keyword evidence="3 8" id="KW-0285">Flavoprotein</keyword>
<dbReference type="PANTHER" id="PTHR43821:SF1">
    <property type="entry name" value="NAD(P)H NITROREDUCTASE YDJA-RELATED"/>
    <property type="match status" value="1"/>
</dbReference>
<keyword evidence="6 8" id="KW-0560">Oxidoreductase</keyword>
<keyword evidence="5 8" id="KW-0521">NADP</keyword>
<evidence type="ECO:0000256" key="2">
    <source>
        <dbReference type="ARBA" id="ARBA00007118"/>
    </source>
</evidence>
<protein>
    <recommendedName>
        <fullName evidence="8">Putative NAD(P)H nitroreductase</fullName>
        <ecNumber evidence="8">1.-.-.-</ecNumber>
    </recommendedName>
</protein>
<dbReference type="Pfam" id="PF00881">
    <property type="entry name" value="Nitroreductase"/>
    <property type="match status" value="1"/>
</dbReference>
<sequence length="179" mass="19400">MKALDLLLNRQSCPRLTAPAPEGAELETIWKAGLRTPDHGGLTPWRFIHVSGEGLGKLADIFEQAALAEAGDSEKAKTMPFRAPLITIVIASPKEHAKVPEIEQVISAGCAVHAMQMAAFAQGYNGIWRTGPMAYSATVKQQLGLAEHESIVGFLYLGSPQTKASKVRELAFEDYVSWL</sequence>
<evidence type="ECO:0000256" key="8">
    <source>
        <dbReference type="PIRNR" id="PIRNR000232"/>
    </source>
</evidence>
<keyword evidence="4 8" id="KW-0288">FMN</keyword>
<dbReference type="InterPro" id="IPR029479">
    <property type="entry name" value="Nitroreductase"/>
</dbReference>
<dbReference type="EMBL" id="BMDY01000001">
    <property type="protein sequence ID" value="GGA92636.1"/>
    <property type="molecule type" value="Genomic_DNA"/>
</dbReference>
<dbReference type="Gene3D" id="3.40.109.10">
    <property type="entry name" value="NADH Oxidase"/>
    <property type="match status" value="1"/>
</dbReference>
<dbReference type="Proteomes" id="UP000651977">
    <property type="component" value="Unassembled WGS sequence"/>
</dbReference>
<dbReference type="EC" id="1.-.-.-" evidence="8"/>
<evidence type="ECO:0000256" key="6">
    <source>
        <dbReference type="ARBA" id="ARBA00023002"/>
    </source>
</evidence>
<keyword evidence="11" id="KW-1185">Reference proteome</keyword>
<dbReference type="InterPro" id="IPR052530">
    <property type="entry name" value="NAD(P)H_nitroreductase"/>
</dbReference>
<evidence type="ECO:0000256" key="7">
    <source>
        <dbReference type="ARBA" id="ARBA00023027"/>
    </source>
</evidence>
<evidence type="ECO:0000259" key="9">
    <source>
        <dbReference type="Pfam" id="PF00881"/>
    </source>
</evidence>
<keyword evidence="7 8" id="KW-0520">NAD</keyword>
<feature type="domain" description="Nitroreductase" evidence="9">
    <location>
        <begin position="9"/>
        <end position="158"/>
    </location>
</feature>
<evidence type="ECO:0000313" key="11">
    <source>
        <dbReference type="Proteomes" id="UP000651977"/>
    </source>
</evidence>
<dbReference type="CDD" id="cd02135">
    <property type="entry name" value="YdjA-like"/>
    <property type="match status" value="1"/>
</dbReference>
<accession>A0ABQ1HXK1</accession>
<evidence type="ECO:0000256" key="1">
    <source>
        <dbReference type="ARBA" id="ARBA00001917"/>
    </source>
</evidence>
<dbReference type="SUPFAM" id="SSF55469">
    <property type="entry name" value="FMN-dependent nitroreductase-like"/>
    <property type="match status" value="1"/>
</dbReference>
<evidence type="ECO:0000256" key="5">
    <source>
        <dbReference type="ARBA" id="ARBA00022857"/>
    </source>
</evidence>
<name>A0ABQ1HXK1_9ALTE</name>
<proteinExistence type="inferred from homology"/>
<dbReference type="InterPro" id="IPR026021">
    <property type="entry name" value="YdjA-like"/>
</dbReference>
<evidence type="ECO:0000256" key="4">
    <source>
        <dbReference type="ARBA" id="ARBA00022643"/>
    </source>
</evidence>
<comment type="caution">
    <text evidence="10">The sequence shown here is derived from an EMBL/GenBank/DDBJ whole genome shotgun (WGS) entry which is preliminary data.</text>
</comment>
<dbReference type="PANTHER" id="PTHR43821">
    <property type="entry name" value="NAD(P)H NITROREDUCTASE YDJA-RELATED"/>
    <property type="match status" value="1"/>
</dbReference>
<comment type="similarity">
    <text evidence="2 8">Belongs to the nitroreductase family.</text>
</comment>
<evidence type="ECO:0000256" key="3">
    <source>
        <dbReference type="ARBA" id="ARBA00022630"/>
    </source>
</evidence>
<dbReference type="PIRSF" id="PIRSF000232">
    <property type="entry name" value="YdjA"/>
    <property type="match status" value="1"/>
</dbReference>
<organism evidence="10 11">
    <name type="scientific">Agarivorans gilvus</name>
    <dbReference type="NCBI Taxonomy" id="680279"/>
    <lineage>
        <taxon>Bacteria</taxon>
        <taxon>Pseudomonadati</taxon>
        <taxon>Pseudomonadota</taxon>
        <taxon>Gammaproteobacteria</taxon>
        <taxon>Alteromonadales</taxon>
        <taxon>Alteromonadaceae</taxon>
        <taxon>Agarivorans</taxon>
    </lineage>
</organism>
<dbReference type="RefSeq" id="WP_055731773.1">
    <property type="nucleotide sequence ID" value="NZ_BMDY01000001.1"/>
</dbReference>
<evidence type="ECO:0000313" key="10">
    <source>
        <dbReference type="EMBL" id="GGA92636.1"/>
    </source>
</evidence>
<gene>
    <name evidence="10" type="ORF">GCM10007414_01580</name>
</gene>
<dbReference type="NCBIfam" id="NF008088">
    <property type="entry name" value="PRK10828.1"/>
    <property type="match status" value="1"/>
</dbReference>
<reference evidence="11" key="1">
    <citation type="journal article" date="2019" name="Int. J. Syst. Evol. Microbiol.">
        <title>The Global Catalogue of Microorganisms (GCM) 10K type strain sequencing project: providing services to taxonomists for standard genome sequencing and annotation.</title>
        <authorList>
            <consortium name="The Broad Institute Genomics Platform"/>
            <consortium name="The Broad Institute Genome Sequencing Center for Infectious Disease"/>
            <person name="Wu L."/>
            <person name="Ma J."/>
        </authorList>
    </citation>
    <scope>NUCLEOTIDE SEQUENCE [LARGE SCALE GENOMIC DNA]</scope>
    <source>
        <strain evidence="11">CGMCC 1.10131</strain>
    </source>
</reference>
<comment type="cofactor">
    <cofactor evidence="1 8">
        <name>FMN</name>
        <dbReference type="ChEBI" id="CHEBI:58210"/>
    </cofactor>
</comment>